<name>A0A179FBJ8_PURLI</name>
<accession>A0A179FBJ8</accession>
<dbReference type="AlphaFoldDB" id="A0A179FBJ8"/>
<dbReference type="Proteomes" id="UP000078240">
    <property type="component" value="Unassembled WGS sequence"/>
</dbReference>
<reference evidence="1 2" key="1">
    <citation type="submission" date="2016-01" db="EMBL/GenBank/DDBJ databases">
        <title>Biosynthesis of antibiotic leucinostatins and their inhibition on Phytophthora in bio-control Purpureocillium lilacinum.</title>
        <authorList>
            <person name="Wang G."/>
            <person name="Liu Z."/>
            <person name="Lin R."/>
            <person name="Li E."/>
            <person name="Mao Z."/>
            <person name="Ling J."/>
            <person name="Yin W."/>
            <person name="Xie B."/>
        </authorList>
    </citation>
    <scope>NUCLEOTIDE SEQUENCE [LARGE SCALE GENOMIC DNA]</scope>
    <source>
        <strain evidence="1">PLBJ-1</strain>
    </source>
</reference>
<sequence>MGAFAPVHLTSASRCGDRILPLGGRTAIGVGRLNYGSPRHRYSTRHQLEQVRCDSGNLRTLVQFPSASPLVQHWPYDQFPYPKSNKSSAVDHFSNVARSHDPPPWELALQLRSTDGLGMPGPSSSDFMHLGECLHSLGPWGSMHPTTDRSAEQISEGAKCHALSSPQVASLNLPSSTYCSHMPRFSPRHPHITHAGQAVAKTSLLLSTLVPRELLLPVVNTFSHSASSPRLIAQKIGKNIR</sequence>
<gene>
    <name evidence="1" type="ORF">VFPBJ_11426</name>
</gene>
<proteinExistence type="predicted"/>
<protein>
    <submittedName>
        <fullName evidence="1">Uncharacterized protein</fullName>
    </submittedName>
</protein>
<organism evidence="1 2">
    <name type="scientific">Purpureocillium lilacinum</name>
    <name type="common">Paecilomyces lilacinus</name>
    <dbReference type="NCBI Taxonomy" id="33203"/>
    <lineage>
        <taxon>Eukaryota</taxon>
        <taxon>Fungi</taxon>
        <taxon>Dikarya</taxon>
        <taxon>Ascomycota</taxon>
        <taxon>Pezizomycotina</taxon>
        <taxon>Sordariomycetes</taxon>
        <taxon>Hypocreomycetidae</taxon>
        <taxon>Hypocreales</taxon>
        <taxon>Ophiocordycipitaceae</taxon>
        <taxon>Purpureocillium</taxon>
    </lineage>
</organism>
<dbReference type="EMBL" id="LSBH01000024">
    <property type="protein sequence ID" value="OAQ62489.1"/>
    <property type="molecule type" value="Genomic_DNA"/>
</dbReference>
<comment type="caution">
    <text evidence="1">The sequence shown here is derived from an EMBL/GenBank/DDBJ whole genome shotgun (WGS) entry which is preliminary data.</text>
</comment>
<evidence type="ECO:0000313" key="1">
    <source>
        <dbReference type="EMBL" id="OAQ62489.1"/>
    </source>
</evidence>
<evidence type="ECO:0000313" key="2">
    <source>
        <dbReference type="Proteomes" id="UP000078240"/>
    </source>
</evidence>